<dbReference type="EMBL" id="EF085030">
    <property type="protein sequence ID" value="ABK24338.1"/>
    <property type="molecule type" value="mRNA"/>
</dbReference>
<evidence type="ECO:0000313" key="1">
    <source>
        <dbReference type="EMBL" id="ABK24338.1"/>
    </source>
</evidence>
<proteinExistence type="evidence at transcript level"/>
<name>A9NUM7_PICSI</name>
<reference evidence="1" key="1">
    <citation type="journal article" date="2008" name="BMC Genomics">
        <title>A conifer genomics resource of 200,000 spruce (Picea spp.) ESTs and 6,464 high-quality, sequence-finished full-length cDNAs for Sitka spruce (Picea sitchensis).</title>
        <authorList>
            <person name="Ralph S.G."/>
            <person name="Chun H.J."/>
            <person name="Kolosova N."/>
            <person name="Cooper D."/>
            <person name="Oddy C."/>
            <person name="Ritland C.E."/>
            <person name="Kirkpatrick R."/>
            <person name="Moore R."/>
            <person name="Barber S."/>
            <person name="Holt R.A."/>
            <person name="Jones S.J."/>
            <person name="Marra M.A."/>
            <person name="Douglas C.J."/>
            <person name="Ritland K."/>
            <person name="Bohlmann J."/>
        </authorList>
    </citation>
    <scope>NUCLEOTIDE SEQUENCE</scope>
    <source>
        <tissue evidence="1">Green portion of the leader tissue</tissue>
    </source>
</reference>
<accession>A9NUM7</accession>
<sequence>MQPNSITNLRIFYSDHLPLNIGHASFFPSQARSIFGHGCPARFWPAKGSSFSLRSTSYRPTWCSAISRGKGNQRKASQKKPKENVWSIDNELAERAANKVKVSSKNLNKKNKGGVGVSKRGRNKTEFTGSRAIVSAAMPVETEKVLQTQEPVIKPIWDTFASSISGFWQGVGAAFSPITAEMEPISLGKINEYLYDCYTLSKVGAVDSPSQGSNKKIHRKINWVVANPLGEQGQGELTIQDDLIRAEENMSEPMDHATDANGTSTQVNQEKIVLHSVKEKQDLPIYETKVSFSSNVMEEDSMDLEPGLVFFEDGSYSRGPLMLQVGGSADDSSYYLSPTYKIEQCLVRGCHKRLHLVHTIALREGGTEVQLMRLAVYKEQWIGPSHLEYTSETGETLLEPISQQRRISPSELVGTWKVFEISATAILEDLDENTPEKRPPFVYLCMETLKRRNLPDVPEHFADEDALDMQDITVLWLPGQITAYVDTKEDGVLSIGVGWYSDDGTNLVMERDYGADGKLLEVRSKTEVKRRW</sequence>
<dbReference type="PANTHER" id="PTHR36025">
    <property type="entry name" value="DIHYDROOROTATE DEHYDROGENASE (DUF3598)"/>
    <property type="match status" value="1"/>
</dbReference>
<evidence type="ECO:0008006" key="2">
    <source>
        <dbReference type="Google" id="ProtNLM"/>
    </source>
</evidence>
<dbReference type="SUPFAM" id="SSF50814">
    <property type="entry name" value="Lipocalins"/>
    <property type="match status" value="1"/>
</dbReference>
<organism evidence="1">
    <name type="scientific">Picea sitchensis</name>
    <name type="common">Sitka spruce</name>
    <name type="synonym">Pinus sitchensis</name>
    <dbReference type="NCBI Taxonomy" id="3332"/>
    <lineage>
        <taxon>Eukaryota</taxon>
        <taxon>Viridiplantae</taxon>
        <taxon>Streptophyta</taxon>
        <taxon>Embryophyta</taxon>
        <taxon>Tracheophyta</taxon>
        <taxon>Spermatophyta</taxon>
        <taxon>Pinopsida</taxon>
        <taxon>Pinidae</taxon>
        <taxon>Conifers I</taxon>
        <taxon>Pinales</taxon>
        <taxon>Pinaceae</taxon>
        <taxon>Picea</taxon>
    </lineage>
</organism>
<protein>
    <recommendedName>
        <fullName evidence="2">DUF3598 domain-containing protein</fullName>
    </recommendedName>
</protein>
<dbReference type="PANTHER" id="PTHR36025:SF1">
    <property type="entry name" value="DIHYDROOROTATE DEHYDROGENASE (DUF3598)"/>
    <property type="match status" value="1"/>
</dbReference>
<dbReference type="AlphaFoldDB" id="A9NUM7"/>
<dbReference type="InterPro" id="IPR012674">
    <property type="entry name" value="Calycin"/>
</dbReference>